<sequence>MPANSWPENDSYNEFEPLNSLFSDLSEEEESMEEALNSLSLPSRFKARRRKAALVLTMVWSGTIALHIASWGSLLVLGLTTIIGIHALVVVLAKPRHASVEIQADFPYVSLLVAAKNEEAVIGNLVKNLCSLEYPKERYEVWIIDDNSSDKTPQLLAEIAQEYENLKVLRRKSNASGGKSGALNQVLPLCQGDIVAVFDADAQVTSDLLLRVIPLFQQEKLGAVQVRKAIANSSENFWTKGQAAEMALDIFYQQQRAAIGGIAELRGNGQFVRRKALIRCGGWNEETITDDLDLTFRLHLDQWDIDCLLYPAVNEEGVTSAIALWHQRNRWAEGGYQRYLDYWDLILRNRMGTRKTWDLLMFMFIQYILPTAALPDLLMAITRHRPPILSPVTGLTVTLSMAWMFAGLKRIRQNQDLKISTYFLLLFQTLRSTLYMIHWVLVVTSTTARMSVRPKRLKWVKTIHQGK</sequence>
<evidence type="ECO:0000256" key="3">
    <source>
        <dbReference type="ARBA" id="ARBA00006739"/>
    </source>
</evidence>
<dbReference type="GO" id="GO:0005886">
    <property type="term" value="C:plasma membrane"/>
    <property type="evidence" value="ECO:0007669"/>
    <property type="project" value="TreeGrafter"/>
</dbReference>
<evidence type="ECO:0000256" key="10">
    <source>
        <dbReference type="ARBA" id="ARBA00022989"/>
    </source>
</evidence>
<dbReference type="Proteomes" id="UP000629098">
    <property type="component" value="Unassembled WGS sequence"/>
</dbReference>
<keyword evidence="10 18" id="KW-1133">Transmembrane helix</keyword>
<keyword evidence="13" id="KW-0119">Carbohydrate metabolism</keyword>
<dbReference type="GO" id="GO:0006071">
    <property type="term" value="P:glycerol metabolic process"/>
    <property type="evidence" value="ECO:0007669"/>
    <property type="project" value="UniProtKB-KW"/>
</dbReference>
<feature type="transmembrane region" description="Helical" evidence="18">
    <location>
        <begin position="388"/>
        <end position="408"/>
    </location>
</feature>
<evidence type="ECO:0000256" key="7">
    <source>
        <dbReference type="ARBA" id="ARBA00022692"/>
    </source>
</evidence>
<reference evidence="19" key="1">
    <citation type="submission" date="2020-09" db="EMBL/GenBank/DDBJ databases">
        <title>Iningainema tapete sp. nov. (Scytonemataceae, Cyanobacteria) from greenhouses in central Florida (USA) produces two types of nodularin with biosynthetic potential for microcystin-LR and anabaenopeptins.</title>
        <authorList>
            <person name="Berthold D.E."/>
            <person name="Lefler F.W."/>
            <person name="Huang I.-S."/>
            <person name="Abdulla H."/>
            <person name="Zimba P.V."/>
            <person name="Laughinghouse H.D. IV."/>
        </authorList>
    </citation>
    <scope>NUCLEOTIDE SEQUENCE</scope>
    <source>
        <strain evidence="19">BLCCT55</strain>
    </source>
</reference>
<evidence type="ECO:0000256" key="15">
    <source>
        <dbReference type="ARBA" id="ARBA00066964"/>
    </source>
</evidence>
<feature type="transmembrane region" description="Helical" evidence="18">
    <location>
        <begin position="359"/>
        <end position="382"/>
    </location>
</feature>
<evidence type="ECO:0000256" key="6">
    <source>
        <dbReference type="ARBA" id="ARBA00022679"/>
    </source>
</evidence>
<dbReference type="EMBL" id="JACXAE010000088">
    <property type="protein sequence ID" value="MBD2776157.1"/>
    <property type="molecule type" value="Genomic_DNA"/>
</dbReference>
<comment type="cofactor">
    <cofactor evidence="1">
        <name>Mg(2+)</name>
        <dbReference type="ChEBI" id="CHEBI:18420"/>
    </cofactor>
</comment>
<dbReference type="InterPro" id="IPR029044">
    <property type="entry name" value="Nucleotide-diphossugar_trans"/>
</dbReference>
<evidence type="ECO:0000256" key="18">
    <source>
        <dbReference type="SAM" id="Phobius"/>
    </source>
</evidence>
<evidence type="ECO:0000256" key="16">
    <source>
        <dbReference type="ARBA" id="ARBA00068721"/>
    </source>
</evidence>
<evidence type="ECO:0000256" key="5">
    <source>
        <dbReference type="ARBA" id="ARBA00022676"/>
    </source>
</evidence>
<comment type="catalytic activity">
    <reaction evidence="14">
        <text>a 1,2-diacyl-sn-glycerol + UDP-alpha-D-glucose = a 1,2-diacyl-3-O-(beta-D-glucopyranosyl)-sn-glycerol + UDP + H(+)</text>
        <dbReference type="Rhea" id="RHEA:17285"/>
        <dbReference type="ChEBI" id="CHEBI:15378"/>
        <dbReference type="ChEBI" id="CHEBI:17815"/>
        <dbReference type="ChEBI" id="CHEBI:58223"/>
        <dbReference type="ChEBI" id="CHEBI:58885"/>
        <dbReference type="ChEBI" id="CHEBI:75799"/>
        <dbReference type="EC" id="2.4.1.336"/>
    </reaction>
</comment>
<comment type="similarity">
    <text evidence="3">Belongs to the glycosyltransferase 2 family.</text>
</comment>
<feature type="transmembrane region" description="Helical" evidence="18">
    <location>
        <begin position="420"/>
        <end position="441"/>
    </location>
</feature>
<dbReference type="GO" id="GO:0016758">
    <property type="term" value="F:hexosyltransferase activity"/>
    <property type="evidence" value="ECO:0007669"/>
    <property type="project" value="TreeGrafter"/>
</dbReference>
<keyword evidence="7 18" id="KW-0812">Transmembrane</keyword>
<evidence type="ECO:0000256" key="8">
    <source>
        <dbReference type="ARBA" id="ARBA00022798"/>
    </source>
</evidence>
<organism evidence="19 20">
    <name type="scientific">Iningainema tapete BLCC-T55</name>
    <dbReference type="NCBI Taxonomy" id="2748662"/>
    <lineage>
        <taxon>Bacteria</taxon>
        <taxon>Bacillati</taxon>
        <taxon>Cyanobacteriota</taxon>
        <taxon>Cyanophyceae</taxon>
        <taxon>Nostocales</taxon>
        <taxon>Scytonemataceae</taxon>
        <taxon>Iningainema tapete</taxon>
    </lineage>
</organism>
<evidence type="ECO:0000256" key="9">
    <source>
        <dbReference type="ARBA" id="ARBA00022842"/>
    </source>
</evidence>
<evidence type="ECO:0000256" key="1">
    <source>
        <dbReference type="ARBA" id="ARBA00001946"/>
    </source>
</evidence>
<dbReference type="CDD" id="cd06423">
    <property type="entry name" value="CESA_like"/>
    <property type="match status" value="1"/>
</dbReference>
<evidence type="ECO:0000256" key="4">
    <source>
        <dbReference type="ARBA" id="ARBA00022516"/>
    </source>
</evidence>
<keyword evidence="6" id="KW-0808">Transferase</keyword>
<feature type="transmembrane region" description="Helical" evidence="18">
    <location>
        <begin position="75"/>
        <end position="93"/>
    </location>
</feature>
<evidence type="ECO:0000313" key="19">
    <source>
        <dbReference type="EMBL" id="MBD2776157.1"/>
    </source>
</evidence>
<name>A0A8J6XMY7_9CYAN</name>
<keyword evidence="11" id="KW-0443">Lipid metabolism</keyword>
<keyword evidence="12 18" id="KW-0472">Membrane</keyword>
<feature type="transmembrane region" description="Helical" evidence="18">
    <location>
        <begin position="52"/>
        <end position="69"/>
    </location>
</feature>
<keyword evidence="8" id="KW-0319">Glycerol metabolism</keyword>
<evidence type="ECO:0000256" key="14">
    <source>
        <dbReference type="ARBA" id="ARBA00053004"/>
    </source>
</evidence>
<dbReference type="InterPro" id="IPR050321">
    <property type="entry name" value="Glycosyltr_2/OpgH_subfam"/>
</dbReference>
<dbReference type="RefSeq" id="WP_190835231.1">
    <property type="nucleotide sequence ID" value="NZ_CAWPPI010000088.1"/>
</dbReference>
<evidence type="ECO:0000256" key="13">
    <source>
        <dbReference type="ARBA" id="ARBA00023277"/>
    </source>
</evidence>
<dbReference type="Pfam" id="PF13641">
    <property type="entry name" value="Glyco_tranf_2_3"/>
    <property type="match status" value="1"/>
</dbReference>
<dbReference type="SUPFAM" id="SSF53448">
    <property type="entry name" value="Nucleotide-diphospho-sugar transferases"/>
    <property type="match status" value="1"/>
</dbReference>
<evidence type="ECO:0000256" key="12">
    <source>
        <dbReference type="ARBA" id="ARBA00023136"/>
    </source>
</evidence>
<dbReference type="EC" id="2.4.1.336" evidence="15"/>
<keyword evidence="20" id="KW-1185">Reference proteome</keyword>
<dbReference type="Gene3D" id="3.90.550.10">
    <property type="entry name" value="Spore Coat Polysaccharide Biosynthesis Protein SpsA, Chain A"/>
    <property type="match status" value="1"/>
</dbReference>
<accession>A0A8J6XMY7</accession>
<keyword evidence="9" id="KW-0460">Magnesium</keyword>
<keyword evidence="5" id="KW-0328">Glycosyltransferase</keyword>
<comment type="caution">
    <text evidence="19">The sequence shown here is derived from an EMBL/GenBank/DDBJ whole genome shotgun (WGS) entry which is preliminary data.</text>
</comment>
<dbReference type="GO" id="GO:0046467">
    <property type="term" value="P:membrane lipid biosynthetic process"/>
    <property type="evidence" value="ECO:0007669"/>
    <property type="project" value="UniProtKB-ARBA"/>
</dbReference>
<dbReference type="FunFam" id="3.90.550.10:FF:000164">
    <property type="entry name" value="Beta-(1-3)-glucosyl transferase"/>
    <property type="match status" value="1"/>
</dbReference>
<protein>
    <recommendedName>
        <fullName evidence="16">Beta-monoglucosyldiacylglycerol synthase</fullName>
        <ecNumber evidence="15">2.4.1.336</ecNumber>
    </recommendedName>
    <alternativeName>
        <fullName evidence="17">UDP-glucose:1,2-diacylglycerol 3-beta-D-glucosyltransferase</fullName>
    </alternativeName>
</protein>
<proteinExistence type="inferred from homology"/>
<evidence type="ECO:0000256" key="17">
    <source>
        <dbReference type="ARBA" id="ARBA00078564"/>
    </source>
</evidence>
<dbReference type="PANTHER" id="PTHR43867:SF2">
    <property type="entry name" value="CELLULOSE SYNTHASE CATALYTIC SUBUNIT A [UDP-FORMING]"/>
    <property type="match status" value="1"/>
</dbReference>
<gene>
    <name evidence="19" type="ORF">ICL16_29890</name>
</gene>
<dbReference type="PANTHER" id="PTHR43867">
    <property type="entry name" value="CELLULOSE SYNTHASE CATALYTIC SUBUNIT A [UDP-FORMING]"/>
    <property type="match status" value="1"/>
</dbReference>
<keyword evidence="4" id="KW-0444">Lipid biosynthesis</keyword>
<evidence type="ECO:0000256" key="11">
    <source>
        <dbReference type="ARBA" id="ARBA00023098"/>
    </source>
</evidence>
<evidence type="ECO:0000256" key="2">
    <source>
        <dbReference type="ARBA" id="ARBA00004141"/>
    </source>
</evidence>
<evidence type="ECO:0000313" key="20">
    <source>
        <dbReference type="Proteomes" id="UP000629098"/>
    </source>
</evidence>
<comment type="subcellular location">
    <subcellularLocation>
        <location evidence="2">Membrane</location>
        <topology evidence="2">Multi-pass membrane protein</topology>
    </subcellularLocation>
</comment>
<dbReference type="AlphaFoldDB" id="A0A8J6XMY7"/>